<keyword evidence="3" id="KW-1185">Reference proteome</keyword>
<accession>A0A6A6CG20</accession>
<protein>
    <submittedName>
        <fullName evidence="2">Uncharacterized protein</fullName>
    </submittedName>
</protein>
<dbReference type="GeneID" id="54566254"/>
<evidence type="ECO:0000256" key="1">
    <source>
        <dbReference type="SAM" id="MobiDB-lite"/>
    </source>
</evidence>
<evidence type="ECO:0000313" key="3">
    <source>
        <dbReference type="Proteomes" id="UP000799537"/>
    </source>
</evidence>
<gene>
    <name evidence="2" type="ORF">M409DRAFT_55363</name>
</gene>
<feature type="region of interest" description="Disordered" evidence="1">
    <location>
        <begin position="89"/>
        <end position="274"/>
    </location>
</feature>
<proteinExistence type="predicted"/>
<feature type="compositionally biased region" description="Basic and acidic residues" evidence="1">
    <location>
        <begin position="170"/>
        <end position="193"/>
    </location>
</feature>
<name>A0A6A6CG20_ZASCE</name>
<sequence length="456" mass="51140">MSSDSEPDEELMSSPTAEEPAFYRIFTTSFNKLEEQSVLQNGRDDGRDTQIDSLQTLNKSLVNDVKKKDQEIEALWKVIVQEQELLPSQHRDITNDRPSGTMISADAGNLEPRVPFQGKRGFTGQEFLPGQHRDTAGCSSKRRPSIHEGERSRSDPKRKRRSSLSMRPTMIKEDSDIEAEIERGSEAESERGSEAQGATEVEGEPGSEVESERWSKVESESRSQAVSEPGGDVRSNAMSSSSDPNAHMKPQNDRSASPHGHDTDTESTVVKDSTTTSDDKVVLFDDFSPAKESSVDSTSNDVAEAVDCLFFHESDNAIGFLPFPEFLMTHWEKWEKESDANIDRRRAKDPHYDAAEAWTRIGGCISQRMHNTETVFAVNSPHESVCRVCFNSRRLCLRWRGSDEKLCFVPLPEILRLGVTPDSADYWIYPGTSKNRGVEKKYGKIWEVKGAKLVGR</sequence>
<dbReference type="EMBL" id="ML993598">
    <property type="protein sequence ID" value="KAF2166011.1"/>
    <property type="molecule type" value="Genomic_DNA"/>
</dbReference>
<dbReference type="Proteomes" id="UP000799537">
    <property type="component" value="Unassembled WGS sequence"/>
</dbReference>
<feature type="region of interest" description="Disordered" evidence="1">
    <location>
        <begin position="1"/>
        <end position="20"/>
    </location>
</feature>
<feature type="compositionally biased region" description="Basic and acidic residues" evidence="1">
    <location>
        <begin position="210"/>
        <end position="221"/>
    </location>
</feature>
<dbReference type="AlphaFoldDB" id="A0A6A6CG20"/>
<feature type="compositionally biased region" description="Acidic residues" evidence="1">
    <location>
        <begin position="1"/>
        <end position="11"/>
    </location>
</feature>
<dbReference type="RefSeq" id="XP_033666900.1">
    <property type="nucleotide sequence ID" value="XM_033812982.1"/>
</dbReference>
<feature type="compositionally biased region" description="Basic and acidic residues" evidence="1">
    <location>
        <begin position="145"/>
        <end position="155"/>
    </location>
</feature>
<reference evidence="2" key="1">
    <citation type="journal article" date="2020" name="Stud. Mycol.">
        <title>101 Dothideomycetes genomes: a test case for predicting lifestyles and emergence of pathogens.</title>
        <authorList>
            <person name="Haridas S."/>
            <person name="Albert R."/>
            <person name="Binder M."/>
            <person name="Bloem J."/>
            <person name="Labutti K."/>
            <person name="Salamov A."/>
            <person name="Andreopoulos B."/>
            <person name="Baker S."/>
            <person name="Barry K."/>
            <person name="Bills G."/>
            <person name="Bluhm B."/>
            <person name="Cannon C."/>
            <person name="Castanera R."/>
            <person name="Culley D."/>
            <person name="Daum C."/>
            <person name="Ezra D."/>
            <person name="Gonzalez J."/>
            <person name="Henrissat B."/>
            <person name="Kuo A."/>
            <person name="Liang C."/>
            <person name="Lipzen A."/>
            <person name="Lutzoni F."/>
            <person name="Magnuson J."/>
            <person name="Mondo S."/>
            <person name="Nolan M."/>
            <person name="Ohm R."/>
            <person name="Pangilinan J."/>
            <person name="Park H.-J."/>
            <person name="Ramirez L."/>
            <person name="Alfaro M."/>
            <person name="Sun H."/>
            <person name="Tritt A."/>
            <person name="Yoshinaga Y."/>
            <person name="Zwiers L.-H."/>
            <person name="Turgeon B."/>
            <person name="Goodwin S."/>
            <person name="Spatafora J."/>
            <person name="Crous P."/>
            <person name="Grigoriev I."/>
        </authorList>
    </citation>
    <scope>NUCLEOTIDE SEQUENCE</scope>
    <source>
        <strain evidence="2">ATCC 36951</strain>
    </source>
</reference>
<evidence type="ECO:0000313" key="2">
    <source>
        <dbReference type="EMBL" id="KAF2166011.1"/>
    </source>
</evidence>
<organism evidence="2 3">
    <name type="scientific">Zasmidium cellare ATCC 36951</name>
    <dbReference type="NCBI Taxonomy" id="1080233"/>
    <lineage>
        <taxon>Eukaryota</taxon>
        <taxon>Fungi</taxon>
        <taxon>Dikarya</taxon>
        <taxon>Ascomycota</taxon>
        <taxon>Pezizomycotina</taxon>
        <taxon>Dothideomycetes</taxon>
        <taxon>Dothideomycetidae</taxon>
        <taxon>Mycosphaerellales</taxon>
        <taxon>Mycosphaerellaceae</taxon>
        <taxon>Zasmidium</taxon>
    </lineage>
</organism>